<evidence type="ECO:0000256" key="1">
    <source>
        <dbReference type="ARBA" id="ARBA00022692"/>
    </source>
</evidence>
<evidence type="ECO:0000313" key="7">
    <source>
        <dbReference type="Proteomes" id="UP000799302"/>
    </source>
</evidence>
<dbReference type="Proteomes" id="UP000799302">
    <property type="component" value="Unassembled WGS sequence"/>
</dbReference>
<evidence type="ECO:0000313" key="6">
    <source>
        <dbReference type="EMBL" id="KAF2674886.1"/>
    </source>
</evidence>
<comment type="subcellular location">
    <subcellularLocation>
        <location evidence="4">Membrane</location>
        <topology evidence="4">Multi-pass membrane protein</topology>
    </subcellularLocation>
</comment>
<comment type="similarity">
    <text evidence="4">Belongs to the AIM11 family.</text>
</comment>
<evidence type="ECO:0000256" key="4">
    <source>
        <dbReference type="RuleBase" id="RU367098"/>
    </source>
</evidence>
<accession>A0A6A6USZ6</accession>
<keyword evidence="1 4" id="KW-0812">Transmembrane</keyword>
<dbReference type="OrthoDB" id="3558022at2759"/>
<name>A0A6A6USZ6_9PEZI</name>
<evidence type="ECO:0000256" key="5">
    <source>
        <dbReference type="SAM" id="MobiDB-lite"/>
    </source>
</evidence>
<evidence type="ECO:0000256" key="3">
    <source>
        <dbReference type="ARBA" id="ARBA00023136"/>
    </source>
</evidence>
<dbReference type="InterPro" id="IPR038814">
    <property type="entry name" value="AIM11"/>
</dbReference>
<reference evidence="6" key="1">
    <citation type="journal article" date="2020" name="Stud. Mycol.">
        <title>101 Dothideomycetes genomes: a test case for predicting lifestyles and emergence of pathogens.</title>
        <authorList>
            <person name="Haridas S."/>
            <person name="Albert R."/>
            <person name="Binder M."/>
            <person name="Bloem J."/>
            <person name="Labutti K."/>
            <person name="Salamov A."/>
            <person name="Andreopoulos B."/>
            <person name="Baker S."/>
            <person name="Barry K."/>
            <person name="Bills G."/>
            <person name="Bluhm B."/>
            <person name="Cannon C."/>
            <person name="Castanera R."/>
            <person name="Culley D."/>
            <person name="Daum C."/>
            <person name="Ezra D."/>
            <person name="Gonzalez J."/>
            <person name="Henrissat B."/>
            <person name="Kuo A."/>
            <person name="Liang C."/>
            <person name="Lipzen A."/>
            <person name="Lutzoni F."/>
            <person name="Magnuson J."/>
            <person name="Mondo S."/>
            <person name="Nolan M."/>
            <person name="Ohm R."/>
            <person name="Pangilinan J."/>
            <person name="Park H.-J."/>
            <person name="Ramirez L."/>
            <person name="Alfaro M."/>
            <person name="Sun H."/>
            <person name="Tritt A."/>
            <person name="Yoshinaga Y."/>
            <person name="Zwiers L.-H."/>
            <person name="Turgeon B."/>
            <person name="Goodwin S."/>
            <person name="Spatafora J."/>
            <person name="Crous P."/>
            <person name="Grigoriev I."/>
        </authorList>
    </citation>
    <scope>NUCLEOTIDE SEQUENCE</scope>
    <source>
        <strain evidence="6">CBS 115976</strain>
    </source>
</reference>
<keyword evidence="7" id="KW-1185">Reference proteome</keyword>
<feature type="transmembrane region" description="Helical" evidence="4">
    <location>
        <begin position="35"/>
        <end position="52"/>
    </location>
</feature>
<organism evidence="6 7">
    <name type="scientific">Microthyrium microscopicum</name>
    <dbReference type="NCBI Taxonomy" id="703497"/>
    <lineage>
        <taxon>Eukaryota</taxon>
        <taxon>Fungi</taxon>
        <taxon>Dikarya</taxon>
        <taxon>Ascomycota</taxon>
        <taxon>Pezizomycotina</taxon>
        <taxon>Dothideomycetes</taxon>
        <taxon>Dothideomycetes incertae sedis</taxon>
        <taxon>Microthyriales</taxon>
        <taxon>Microthyriaceae</taxon>
        <taxon>Microthyrium</taxon>
    </lineage>
</organism>
<keyword evidence="3 4" id="KW-0472">Membrane</keyword>
<proteinExistence type="inferred from homology"/>
<gene>
    <name evidence="4" type="primary">AIM11</name>
    <name evidence="6" type="ORF">BT63DRAFT_22889</name>
</gene>
<protein>
    <recommendedName>
        <fullName evidence="4">Altered inheritance of mitochondria protein 11</fullName>
    </recommendedName>
</protein>
<sequence>MIMADKDENGGQAIDPKAQADVDANSPAARSKKQMRTMIAGAYFVIISAFITRRAIRRRIKWAKPTYFRQNMHHPEEKFDGGLEAVEAFSVATVNVFSWGIFFTGGWMWATNTSGLEEMRQRLRLKLNLSEDDQRGSQNVVRSWIEAAKPWNAFKKEKAEATELEEEDNKDDNKPNERGPPSS</sequence>
<dbReference type="GO" id="GO:0005739">
    <property type="term" value="C:mitochondrion"/>
    <property type="evidence" value="ECO:0007669"/>
    <property type="project" value="TreeGrafter"/>
</dbReference>
<feature type="region of interest" description="Disordered" evidence="5">
    <location>
        <begin position="1"/>
        <end position="29"/>
    </location>
</feature>
<dbReference type="EMBL" id="MU004230">
    <property type="protein sequence ID" value="KAF2674886.1"/>
    <property type="molecule type" value="Genomic_DNA"/>
</dbReference>
<dbReference type="AlphaFoldDB" id="A0A6A6USZ6"/>
<dbReference type="PANTHER" id="PTHR39136:SF1">
    <property type="entry name" value="ALTERED INHERITANCE OF MITOCHONDRIA PROTEIN 11"/>
    <property type="match status" value="1"/>
</dbReference>
<feature type="region of interest" description="Disordered" evidence="5">
    <location>
        <begin position="156"/>
        <end position="183"/>
    </location>
</feature>
<dbReference type="GO" id="GO:0016020">
    <property type="term" value="C:membrane"/>
    <property type="evidence" value="ECO:0007669"/>
    <property type="project" value="UniProtKB-SubCell"/>
</dbReference>
<evidence type="ECO:0000256" key="2">
    <source>
        <dbReference type="ARBA" id="ARBA00022989"/>
    </source>
</evidence>
<dbReference type="PANTHER" id="PTHR39136">
    <property type="entry name" value="ALTERED INHERITANCE OF MITOCHONDRIA PROTEIN 11"/>
    <property type="match status" value="1"/>
</dbReference>
<keyword evidence="2 4" id="KW-1133">Transmembrane helix</keyword>